<dbReference type="InterPro" id="IPR036986">
    <property type="entry name" value="S4_RNA-bd_sf"/>
</dbReference>
<sequence>MRDIIITHQPVELYKILKFEGMARSGGEAKMFIEQGEVLVNGAVETRKRKKIIAGDQIQLFDDCARIVLDEA</sequence>
<organism evidence="2 3">
    <name type="scientific">Dasania phycosphaerae</name>
    <dbReference type="NCBI Taxonomy" id="2950436"/>
    <lineage>
        <taxon>Bacteria</taxon>
        <taxon>Pseudomonadati</taxon>
        <taxon>Pseudomonadota</taxon>
        <taxon>Gammaproteobacteria</taxon>
        <taxon>Cellvibrionales</taxon>
        <taxon>Spongiibacteraceae</taxon>
        <taxon>Dasania</taxon>
    </lineage>
</organism>
<dbReference type="PROSITE" id="PS50889">
    <property type="entry name" value="S4"/>
    <property type="match status" value="1"/>
</dbReference>
<reference evidence="2 3" key="1">
    <citation type="submission" date="2022-12" db="EMBL/GenBank/DDBJ databases">
        <title>Dasania phycosphaerae sp. nov., isolated from particulate material of the south coast of Korea.</title>
        <authorList>
            <person name="Jiang Y."/>
        </authorList>
    </citation>
    <scope>NUCLEOTIDE SEQUENCE [LARGE SCALE GENOMIC DNA]</scope>
    <source>
        <strain evidence="2 3">GY-19</strain>
    </source>
</reference>
<evidence type="ECO:0000313" key="2">
    <source>
        <dbReference type="EMBL" id="MCZ0867103.1"/>
    </source>
</evidence>
<evidence type="ECO:0000256" key="1">
    <source>
        <dbReference type="PROSITE-ProRule" id="PRU00182"/>
    </source>
</evidence>
<keyword evidence="1" id="KW-0694">RNA-binding</keyword>
<dbReference type="SUPFAM" id="SSF55174">
    <property type="entry name" value="Alpha-L RNA-binding motif"/>
    <property type="match status" value="1"/>
</dbReference>
<keyword evidence="3" id="KW-1185">Reference proteome</keyword>
<dbReference type="EMBL" id="JAPTGG010000022">
    <property type="protein sequence ID" value="MCZ0867103.1"/>
    <property type="molecule type" value="Genomic_DNA"/>
</dbReference>
<dbReference type="RefSeq" id="WP_258333033.1">
    <property type="nucleotide sequence ID" value="NZ_JAPTGG010000022.1"/>
</dbReference>
<name>A0A9J6RSE2_9GAMM</name>
<accession>A0A9J6RSE2</accession>
<evidence type="ECO:0000313" key="3">
    <source>
        <dbReference type="Proteomes" id="UP001069090"/>
    </source>
</evidence>
<comment type="caution">
    <text evidence="2">The sequence shown here is derived from an EMBL/GenBank/DDBJ whole genome shotgun (WGS) entry which is preliminary data.</text>
</comment>
<dbReference type="Gene3D" id="3.10.290.10">
    <property type="entry name" value="RNA-binding S4 domain"/>
    <property type="match status" value="1"/>
</dbReference>
<proteinExistence type="predicted"/>
<dbReference type="CDD" id="cd00165">
    <property type="entry name" value="S4"/>
    <property type="match status" value="1"/>
</dbReference>
<gene>
    <name evidence="2" type="ORF">O0V09_18035</name>
</gene>
<dbReference type="Pfam" id="PF13275">
    <property type="entry name" value="S4_2"/>
    <property type="match status" value="1"/>
</dbReference>
<dbReference type="GO" id="GO:0003723">
    <property type="term" value="F:RNA binding"/>
    <property type="evidence" value="ECO:0007669"/>
    <property type="project" value="UniProtKB-KW"/>
</dbReference>
<dbReference type="AlphaFoldDB" id="A0A9J6RSE2"/>
<dbReference type="Proteomes" id="UP001069090">
    <property type="component" value="Unassembled WGS sequence"/>
</dbReference>
<protein>
    <submittedName>
        <fullName evidence="2">RNA-binding S4 domain-containing protein</fullName>
    </submittedName>
</protein>